<dbReference type="PANTHER" id="PTHR11214:SF376">
    <property type="entry name" value="HEXOSYLTRANSFERASE"/>
    <property type="match status" value="1"/>
</dbReference>
<feature type="transmembrane region" description="Helical" evidence="11">
    <location>
        <begin position="6"/>
        <end position="25"/>
    </location>
</feature>
<comment type="similarity">
    <text evidence="2 11">Belongs to the glycosyltransferase 31 family.</text>
</comment>
<sequence length="395" mass="46106">MNYVRVKYICWIYGFIILLGLLVLLQLTFKRFGSSQSLETTDHAQKMKNVDSDLTSPLLTLQNTINLMVKEYQLRSARSKTTKVQKGFKRDYKLPYCGDVKPFLLIEVHSSPESFTAREAIRVTWGQETNDINRMDLEKRLTWKTVFLVGKSQNETVNDLMVVESQRYQDIVIGDFLDTYRNLTYKTLLTLEWPVKYCRYAKYIMKTDEDCYINVMPVINLLAQYQRKTNPLYLGSIHWKNKPSRRKSSKFYVSSKEYRGIVYPPYAAGGGYVFTASLAPKLLHASESKPAFPMEDAYFGLLMQHIGVKPTHQPLFLPYTFGRCELKKNDKVTYEMWYDDSLCNIAVAMVIHDVRPHEKITMHINVMTVHSVPSVCNHEKERSSWKTDNCYFHHQ</sequence>
<dbReference type="OrthoDB" id="5954689at2759"/>
<dbReference type="Proteomes" id="UP000887567">
    <property type="component" value="Unplaced"/>
</dbReference>
<evidence type="ECO:0000256" key="3">
    <source>
        <dbReference type="ARBA" id="ARBA00022676"/>
    </source>
</evidence>
<evidence type="ECO:0000256" key="8">
    <source>
        <dbReference type="ARBA" id="ARBA00023034"/>
    </source>
</evidence>
<dbReference type="AlphaFoldDB" id="A0A913Y5A8"/>
<dbReference type="RefSeq" id="XP_020915013.2">
    <property type="nucleotide sequence ID" value="XM_021059354.2"/>
</dbReference>
<evidence type="ECO:0000256" key="11">
    <source>
        <dbReference type="RuleBase" id="RU363063"/>
    </source>
</evidence>
<evidence type="ECO:0000256" key="4">
    <source>
        <dbReference type="ARBA" id="ARBA00022679"/>
    </source>
</evidence>
<dbReference type="Pfam" id="PF01762">
    <property type="entry name" value="Galactosyl_T"/>
    <property type="match status" value="1"/>
</dbReference>
<dbReference type="EC" id="2.4.1.-" evidence="11"/>
<keyword evidence="8 11" id="KW-0333">Golgi apparatus</keyword>
<keyword evidence="5 11" id="KW-0812">Transmembrane</keyword>
<comment type="subcellular location">
    <subcellularLocation>
        <location evidence="1 11">Golgi apparatus membrane</location>
        <topology evidence="1 11">Single-pass type II membrane protein</topology>
    </subcellularLocation>
</comment>
<reference evidence="12" key="1">
    <citation type="submission" date="2022-11" db="UniProtKB">
        <authorList>
            <consortium name="EnsemblMetazoa"/>
        </authorList>
    </citation>
    <scope>IDENTIFICATION</scope>
</reference>
<keyword evidence="6 11" id="KW-0735">Signal-anchor</keyword>
<dbReference type="GO" id="GO:0000139">
    <property type="term" value="C:Golgi membrane"/>
    <property type="evidence" value="ECO:0007669"/>
    <property type="project" value="UniProtKB-SubCell"/>
</dbReference>
<dbReference type="GO" id="GO:0006493">
    <property type="term" value="P:protein O-linked glycosylation"/>
    <property type="evidence" value="ECO:0007669"/>
    <property type="project" value="TreeGrafter"/>
</dbReference>
<dbReference type="Gene3D" id="3.90.550.50">
    <property type="match status" value="1"/>
</dbReference>
<keyword evidence="9 11" id="KW-0472">Membrane</keyword>
<evidence type="ECO:0000256" key="7">
    <source>
        <dbReference type="ARBA" id="ARBA00022989"/>
    </source>
</evidence>
<evidence type="ECO:0000313" key="13">
    <source>
        <dbReference type="Proteomes" id="UP000887567"/>
    </source>
</evidence>
<dbReference type="PANTHER" id="PTHR11214">
    <property type="entry name" value="BETA-1,3-N-ACETYLGLUCOSAMINYLTRANSFERASE"/>
    <property type="match status" value="1"/>
</dbReference>
<organism evidence="12 13">
    <name type="scientific">Exaiptasia diaphana</name>
    <name type="common">Tropical sea anemone</name>
    <name type="synonym">Aiptasia pulchella</name>
    <dbReference type="NCBI Taxonomy" id="2652724"/>
    <lineage>
        <taxon>Eukaryota</taxon>
        <taxon>Metazoa</taxon>
        <taxon>Cnidaria</taxon>
        <taxon>Anthozoa</taxon>
        <taxon>Hexacorallia</taxon>
        <taxon>Actiniaria</taxon>
        <taxon>Aiptasiidae</taxon>
        <taxon>Exaiptasia</taxon>
    </lineage>
</organism>
<keyword evidence="3 11" id="KW-0328">Glycosyltransferase</keyword>
<protein>
    <recommendedName>
        <fullName evidence="11">Hexosyltransferase</fullName>
        <ecNumber evidence="11">2.4.1.-</ecNumber>
    </recommendedName>
</protein>
<dbReference type="KEGG" id="epa:110252536"/>
<evidence type="ECO:0000256" key="6">
    <source>
        <dbReference type="ARBA" id="ARBA00022968"/>
    </source>
</evidence>
<name>A0A913Y5A8_EXADI</name>
<dbReference type="GeneID" id="110252536"/>
<dbReference type="GO" id="GO:0016758">
    <property type="term" value="F:hexosyltransferase activity"/>
    <property type="evidence" value="ECO:0007669"/>
    <property type="project" value="InterPro"/>
</dbReference>
<dbReference type="InterPro" id="IPR002659">
    <property type="entry name" value="Glyco_trans_31"/>
</dbReference>
<evidence type="ECO:0000256" key="5">
    <source>
        <dbReference type="ARBA" id="ARBA00022692"/>
    </source>
</evidence>
<dbReference type="OMA" id="ITMHINV"/>
<keyword evidence="13" id="KW-1185">Reference proteome</keyword>
<dbReference type="EnsemblMetazoa" id="XM_021059354.2">
    <property type="protein sequence ID" value="XP_020915013.2"/>
    <property type="gene ID" value="LOC110252536"/>
</dbReference>
<evidence type="ECO:0000313" key="12">
    <source>
        <dbReference type="EnsemblMetazoa" id="XP_020915013.2"/>
    </source>
</evidence>
<evidence type="ECO:0000256" key="1">
    <source>
        <dbReference type="ARBA" id="ARBA00004323"/>
    </source>
</evidence>
<keyword evidence="10" id="KW-0325">Glycoprotein</keyword>
<evidence type="ECO:0000256" key="10">
    <source>
        <dbReference type="ARBA" id="ARBA00023180"/>
    </source>
</evidence>
<accession>A0A913Y5A8</accession>
<evidence type="ECO:0000256" key="2">
    <source>
        <dbReference type="ARBA" id="ARBA00008661"/>
    </source>
</evidence>
<keyword evidence="4" id="KW-0808">Transferase</keyword>
<evidence type="ECO:0000256" key="9">
    <source>
        <dbReference type="ARBA" id="ARBA00023136"/>
    </source>
</evidence>
<dbReference type="FunFam" id="3.90.550.50:FF:000001">
    <property type="entry name" value="Hexosyltransferase"/>
    <property type="match status" value="1"/>
</dbReference>
<proteinExistence type="inferred from homology"/>
<keyword evidence="7 11" id="KW-1133">Transmembrane helix</keyword>